<protein>
    <submittedName>
        <fullName evidence="1">Uncharacterized protein</fullName>
    </submittedName>
</protein>
<evidence type="ECO:0000313" key="2">
    <source>
        <dbReference type="Proteomes" id="UP001239169"/>
    </source>
</evidence>
<evidence type="ECO:0000313" key="1">
    <source>
        <dbReference type="EMBL" id="WGX74867.1"/>
    </source>
</evidence>
<reference evidence="1 2" key="1">
    <citation type="submission" date="2023-04" db="EMBL/GenBank/DDBJ databases">
        <title>Bacteria Genome Submission.</title>
        <authorList>
            <person name="Isaac P."/>
        </authorList>
    </citation>
    <scope>NUCLEOTIDE SEQUENCE [LARGE SCALE GENOMIC DNA]</scope>
    <source>
        <strain evidence="1 2">SampleS7P1</strain>
    </source>
</reference>
<name>A0ABY8R1V8_PARBF</name>
<keyword evidence="2" id="KW-1185">Reference proteome</keyword>
<dbReference type="EMBL" id="CP124685">
    <property type="protein sequence ID" value="WGX74867.1"/>
    <property type="molecule type" value="Genomic_DNA"/>
</dbReference>
<gene>
    <name evidence="1" type="ORF">QJS64_12095</name>
</gene>
<organism evidence="1 2">
    <name type="scientific">Paraclostridium bifermentans</name>
    <name type="common">Clostridium bifermentans</name>
    <dbReference type="NCBI Taxonomy" id="1490"/>
    <lineage>
        <taxon>Bacteria</taxon>
        <taxon>Bacillati</taxon>
        <taxon>Bacillota</taxon>
        <taxon>Clostridia</taxon>
        <taxon>Peptostreptococcales</taxon>
        <taxon>Peptostreptococcaceae</taxon>
        <taxon>Paraclostridium</taxon>
    </lineage>
</organism>
<proteinExistence type="predicted"/>
<sequence length="57" mass="6695">MNEEEKLKLISEDMFCNKYDMDCQAVPYEVIDWIGGLGFSGYTCKLNCRECEEMEEI</sequence>
<accession>A0ABY8R1V8</accession>
<dbReference type="Proteomes" id="UP001239169">
    <property type="component" value="Chromosome"/>
</dbReference>